<dbReference type="EMBL" id="SJZI01000042">
    <property type="protein sequence ID" value="TCJ14024.1"/>
    <property type="molecule type" value="Genomic_DNA"/>
</dbReference>
<dbReference type="GO" id="GO:0016747">
    <property type="term" value="F:acyltransferase activity, transferring groups other than amino-acyl groups"/>
    <property type="evidence" value="ECO:0007669"/>
    <property type="project" value="InterPro"/>
</dbReference>
<sequence length="157" mass="17778">MDGAEVRVRLATAADLEILRSFEQGIVAAERPLDPTLRPDPLHYYDLESLLENPHVDLMVAEHDGRLVGSGYARVEASRPFVLPEYYAYLGLMYVDPAYRGQGINALILEHLKVLVRARGITELRLEVYAGNEPAIRAYEKAGFEKLLVWMRLEIEP</sequence>
<dbReference type="OrthoDB" id="1450704at2"/>
<gene>
    <name evidence="4" type="ORF">EPD60_08395</name>
</gene>
<name>A0A4R1BAP8_9BACT</name>
<dbReference type="CDD" id="cd04301">
    <property type="entry name" value="NAT_SF"/>
    <property type="match status" value="1"/>
</dbReference>
<dbReference type="Pfam" id="PF00583">
    <property type="entry name" value="Acetyltransf_1"/>
    <property type="match status" value="1"/>
</dbReference>
<evidence type="ECO:0000256" key="1">
    <source>
        <dbReference type="ARBA" id="ARBA00022679"/>
    </source>
</evidence>
<dbReference type="InterPro" id="IPR050832">
    <property type="entry name" value="Bact_Acetyltransf"/>
</dbReference>
<dbReference type="PROSITE" id="PS51186">
    <property type="entry name" value="GNAT"/>
    <property type="match status" value="1"/>
</dbReference>
<dbReference type="Proteomes" id="UP000295334">
    <property type="component" value="Unassembled WGS sequence"/>
</dbReference>
<evidence type="ECO:0000313" key="4">
    <source>
        <dbReference type="EMBL" id="TCJ14024.1"/>
    </source>
</evidence>
<comment type="caution">
    <text evidence="4">The sequence shown here is derived from an EMBL/GenBank/DDBJ whole genome shotgun (WGS) entry which is preliminary data.</text>
</comment>
<protein>
    <submittedName>
        <fullName evidence="4">GNAT family N-acetyltransferase</fullName>
    </submittedName>
</protein>
<evidence type="ECO:0000256" key="2">
    <source>
        <dbReference type="ARBA" id="ARBA00023315"/>
    </source>
</evidence>
<dbReference type="PANTHER" id="PTHR43877">
    <property type="entry name" value="AMINOALKYLPHOSPHONATE N-ACETYLTRANSFERASE-RELATED-RELATED"/>
    <property type="match status" value="1"/>
</dbReference>
<dbReference type="AlphaFoldDB" id="A0A4R1BAP8"/>
<organism evidence="4 5">
    <name type="scientific">Flaviaesturariibacter flavus</name>
    <dbReference type="NCBI Taxonomy" id="2502780"/>
    <lineage>
        <taxon>Bacteria</taxon>
        <taxon>Pseudomonadati</taxon>
        <taxon>Bacteroidota</taxon>
        <taxon>Chitinophagia</taxon>
        <taxon>Chitinophagales</taxon>
        <taxon>Chitinophagaceae</taxon>
        <taxon>Flaviaestuariibacter</taxon>
    </lineage>
</organism>
<dbReference type="PANTHER" id="PTHR43877:SF2">
    <property type="entry name" value="AMINOALKYLPHOSPHONATE N-ACETYLTRANSFERASE-RELATED"/>
    <property type="match status" value="1"/>
</dbReference>
<evidence type="ECO:0000313" key="5">
    <source>
        <dbReference type="Proteomes" id="UP000295334"/>
    </source>
</evidence>
<keyword evidence="5" id="KW-1185">Reference proteome</keyword>
<dbReference type="InterPro" id="IPR000182">
    <property type="entry name" value="GNAT_dom"/>
</dbReference>
<dbReference type="SUPFAM" id="SSF55729">
    <property type="entry name" value="Acyl-CoA N-acyltransferases (Nat)"/>
    <property type="match status" value="1"/>
</dbReference>
<dbReference type="Gene3D" id="3.40.630.30">
    <property type="match status" value="1"/>
</dbReference>
<accession>A0A4R1BAP8</accession>
<feature type="domain" description="N-acetyltransferase" evidence="3">
    <location>
        <begin position="6"/>
        <end position="157"/>
    </location>
</feature>
<evidence type="ECO:0000259" key="3">
    <source>
        <dbReference type="PROSITE" id="PS51186"/>
    </source>
</evidence>
<keyword evidence="1 4" id="KW-0808">Transferase</keyword>
<proteinExistence type="predicted"/>
<reference evidence="4 5" key="1">
    <citation type="submission" date="2019-03" db="EMBL/GenBank/DDBJ databases">
        <authorList>
            <person name="Kim M.K.M."/>
        </authorList>
    </citation>
    <scope>NUCLEOTIDE SEQUENCE [LARGE SCALE GENOMIC DNA]</scope>
    <source>
        <strain evidence="4 5">17J68-12</strain>
    </source>
</reference>
<dbReference type="InterPro" id="IPR016181">
    <property type="entry name" value="Acyl_CoA_acyltransferase"/>
</dbReference>
<keyword evidence="2" id="KW-0012">Acyltransferase</keyword>